<accession>B9SUW5</accession>
<keyword evidence="2" id="KW-1185">Reference proteome</keyword>
<proteinExistence type="predicted"/>
<sequence>MSSINQCRLTNNMADTTIQNLTVIAKTSKHARSCLELIKELHKRTCCAVTNEQEVCCTQTTESNKLTTAISDN</sequence>
<reference evidence="2" key="1">
    <citation type="journal article" date="2010" name="Nat. Biotechnol.">
        <title>Draft genome sequence of the oilseed species Ricinus communis.</title>
        <authorList>
            <person name="Chan A.P."/>
            <person name="Crabtree J."/>
            <person name="Zhao Q."/>
            <person name="Lorenzi H."/>
            <person name="Orvis J."/>
            <person name="Puiu D."/>
            <person name="Melake-Berhan A."/>
            <person name="Jones K.M."/>
            <person name="Redman J."/>
            <person name="Chen G."/>
            <person name="Cahoon E.B."/>
            <person name="Gedil M."/>
            <person name="Stanke M."/>
            <person name="Haas B.J."/>
            <person name="Wortman J.R."/>
            <person name="Fraser-Liggett C.M."/>
            <person name="Ravel J."/>
            <person name="Rabinowicz P.D."/>
        </authorList>
    </citation>
    <scope>NUCLEOTIDE SEQUENCE [LARGE SCALE GENOMIC DNA]</scope>
    <source>
        <strain evidence="2">cv. Hale</strain>
    </source>
</reference>
<dbReference type="EMBL" id="EQ974156">
    <property type="protein sequence ID" value="EEF32590.1"/>
    <property type="molecule type" value="Genomic_DNA"/>
</dbReference>
<dbReference type="AlphaFoldDB" id="B9SUW5"/>
<gene>
    <name evidence="1" type="ORF">RCOM_0250420</name>
</gene>
<dbReference type="Proteomes" id="UP000008311">
    <property type="component" value="Unassembled WGS sequence"/>
</dbReference>
<protein>
    <submittedName>
        <fullName evidence="1">Uncharacterized protein</fullName>
    </submittedName>
</protein>
<evidence type="ECO:0000313" key="1">
    <source>
        <dbReference type="EMBL" id="EEF32590.1"/>
    </source>
</evidence>
<dbReference type="InParanoid" id="B9SUW5"/>
<evidence type="ECO:0000313" key="2">
    <source>
        <dbReference type="Proteomes" id="UP000008311"/>
    </source>
</evidence>
<organism evidence="1 2">
    <name type="scientific">Ricinus communis</name>
    <name type="common">Castor bean</name>
    <dbReference type="NCBI Taxonomy" id="3988"/>
    <lineage>
        <taxon>Eukaryota</taxon>
        <taxon>Viridiplantae</taxon>
        <taxon>Streptophyta</taxon>
        <taxon>Embryophyta</taxon>
        <taxon>Tracheophyta</taxon>
        <taxon>Spermatophyta</taxon>
        <taxon>Magnoliopsida</taxon>
        <taxon>eudicotyledons</taxon>
        <taxon>Gunneridae</taxon>
        <taxon>Pentapetalae</taxon>
        <taxon>rosids</taxon>
        <taxon>fabids</taxon>
        <taxon>Malpighiales</taxon>
        <taxon>Euphorbiaceae</taxon>
        <taxon>Acalyphoideae</taxon>
        <taxon>Acalypheae</taxon>
        <taxon>Ricinus</taxon>
    </lineage>
</organism>
<name>B9SUW5_RICCO</name>